<reference evidence="1" key="1">
    <citation type="submission" date="2022-02" db="EMBL/GenBank/DDBJ databases">
        <title>Plant Genome Project.</title>
        <authorList>
            <person name="Zhang R.-G."/>
        </authorList>
    </citation>
    <scope>NUCLEOTIDE SEQUENCE</scope>
    <source>
        <strain evidence="1">AT1</strain>
    </source>
</reference>
<dbReference type="EMBL" id="CM046396">
    <property type="protein sequence ID" value="KAI8537965.1"/>
    <property type="molecule type" value="Genomic_DNA"/>
</dbReference>
<evidence type="ECO:0000313" key="1">
    <source>
        <dbReference type="EMBL" id="KAI8537965.1"/>
    </source>
</evidence>
<proteinExistence type="predicted"/>
<evidence type="ECO:0000313" key="2">
    <source>
        <dbReference type="Proteomes" id="UP001062846"/>
    </source>
</evidence>
<keyword evidence="2" id="KW-1185">Reference proteome</keyword>
<protein>
    <submittedName>
        <fullName evidence="1">Uncharacterized protein</fullName>
    </submittedName>
</protein>
<dbReference type="Proteomes" id="UP001062846">
    <property type="component" value="Chromosome 9"/>
</dbReference>
<gene>
    <name evidence="1" type="ORF">RHMOL_Rhmol09G0064200</name>
</gene>
<sequence>MDDSLKGKIDISDGASDDDGHNDDDGYGDDDGYNDDDGYGDDDGYSDDYGYGVDDGLDDYRFDELTEEDVYEMIFDSEENGERFYNTYAKVKDFSARKDNIHKDNESIVTSRKWVCLKEGY</sequence>
<name>A0ACC0MAH9_RHOML</name>
<accession>A0ACC0MAH9</accession>
<comment type="caution">
    <text evidence="1">The sequence shown here is derived from an EMBL/GenBank/DDBJ whole genome shotgun (WGS) entry which is preliminary data.</text>
</comment>
<organism evidence="1 2">
    <name type="scientific">Rhododendron molle</name>
    <name type="common">Chinese azalea</name>
    <name type="synonym">Azalea mollis</name>
    <dbReference type="NCBI Taxonomy" id="49168"/>
    <lineage>
        <taxon>Eukaryota</taxon>
        <taxon>Viridiplantae</taxon>
        <taxon>Streptophyta</taxon>
        <taxon>Embryophyta</taxon>
        <taxon>Tracheophyta</taxon>
        <taxon>Spermatophyta</taxon>
        <taxon>Magnoliopsida</taxon>
        <taxon>eudicotyledons</taxon>
        <taxon>Gunneridae</taxon>
        <taxon>Pentapetalae</taxon>
        <taxon>asterids</taxon>
        <taxon>Ericales</taxon>
        <taxon>Ericaceae</taxon>
        <taxon>Ericoideae</taxon>
        <taxon>Rhodoreae</taxon>
        <taxon>Rhododendron</taxon>
    </lineage>
</organism>